<keyword evidence="4" id="KW-1185">Reference proteome</keyword>
<evidence type="ECO:0000313" key="3">
    <source>
        <dbReference type="EMBL" id="KAK1748878.1"/>
    </source>
</evidence>
<feature type="signal peptide" evidence="2">
    <location>
        <begin position="1"/>
        <end position="27"/>
    </location>
</feature>
<dbReference type="EMBL" id="JATAAI010000001">
    <property type="protein sequence ID" value="KAK1748878.1"/>
    <property type="molecule type" value="Genomic_DNA"/>
</dbReference>
<evidence type="ECO:0000256" key="2">
    <source>
        <dbReference type="SAM" id="SignalP"/>
    </source>
</evidence>
<protein>
    <submittedName>
        <fullName evidence="3">Membrane protein</fullName>
    </submittedName>
</protein>
<accession>A0AAD8YMT2</accession>
<keyword evidence="1" id="KW-0472">Membrane</keyword>
<keyword evidence="1" id="KW-0812">Transmembrane</keyword>
<dbReference type="Proteomes" id="UP001224775">
    <property type="component" value="Unassembled WGS sequence"/>
</dbReference>
<gene>
    <name evidence="3" type="ORF">QTG54_000817</name>
</gene>
<dbReference type="PANTHER" id="PTHR35791:SF1">
    <property type="entry name" value="UPF0754 MEMBRANE PROTEIN YHEB"/>
    <property type="match status" value="1"/>
</dbReference>
<evidence type="ECO:0000256" key="1">
    <source>
        <dbReference type="SAM" id="Phobius"/>
    </source>
</evidence>
<dbReference type="PANTHER" id="PTHR35791">
    <property type="entry name" value="UPF0754 MEMBRANE PROTEIN YHEB"/>
    <property type="match status" value="1"/>
</dbReference>
<feature type="transmembrane region" description="Helical" evidence="1">
    <location>
        <begin position="110"/>
        <end position="130"/>
    </location>
</feature>
<keyword evidence="1" id="KW-1133">Transmembrane helix</keyword>
<dbReference type="AlphaFoldDB" id="A0AAD8YMT2"/>
<feature type="transmembrane region" description="Helical" evidence="1">
    <location>
        <begin position="321"/>
        <end position="341"/>
    </location>
</feature>
<sequence>MKMTMGKMRHLMICLTLVALSICRSSALMKSTAFNHGTLPSHYNQQRRARRRIHADTTSRSKHISSANTLSRQRVICQSSVIEPVVIGGTSIMRRVLGHGVTTFMSNWKAYGAIPLVAGFVGWLTNYLAVQMIFFPIKWRGIPFYRVEGEPLGLIGWQGIVPAKTLKMSESMINTTINELLTMEEIIQRLDPDKVADILLPKSGQIVQPFIDELLADKPKALKEFATNYATDKDGWVQQKLAHKFLRDLTVDVQDNIGSICNLRNCVVNMMMSDRSLLGKLFKISGRDELIFLVDSGLWFGFILGMIQLAVSLYWDNPWSLSIGGLIVGLATNWLALKWIFEPVNPLKIGPVVLQGLFLRRQKEVSADFANFFATKVLTSRQLWSSMLTDPTTLPEWEDLLAKRFATFAKDTTLNVVDLTPKSRKLKAASTKTCSTLLSYLTDLHEYVDEALEIEPTLRARMMSMSSARFERVLHPIFEEDELTLILSGGGLGFLAGLVQQLISTGSLVLPRVSFGGQTKMISTIGSVIGIYVVLFY</sequence>
<comment type="caution">
    <text evidence="3">The sequence shown here is derived from an EMBL/GenBank/DDBJ whole genome shotgun (WGS) entry which is preliminary data.</text>
</comment>
<organism evidence="3 4">
    <name type="scientific">Skeletonema marinoi</name>
    <dbReference type="NCBI Taxonomy" id="267567"/>
    <lineage>
        <taxon>Eukaryota</taxon>
        <taxon>Sar</taxon>
        <taxon>Stramenopiles</taxon>
        <taxon>Ochrophyta</taxon>
        <taxon>Bacillariophyta</taxon>
        <taxon>Coscinodiscophyceae</taxon>
        <taxon>Thalassiosirophycidae</taxon>
        <taxon>Thalassiosirales</taxon>
        <taxon>Skeletonemataceae</taxon>
        <taxon>Skeletonema</taxon>
        <taxon>Skeletonema marinoi-dohrnii complex</taxon>
    </lineage>
</organism>
<name>A0AAD8YMT2_9STRA</name>
<feature type="chain" id="PRO_5042040994" evidence="2">
    <location>
        <begin position="28"/>
        <end position="537"/>
    </location>
</feature>
<evidence type="ECO:0000313" key="4">
    <source>
        <dbReference type="Proteomes" id="UP001224775"/>
    </source>
</evidence>
<proteinExistence type="predicted"/>
<reference evidence="3" key="1">
    <citation type="submission" date="2023-06" db="EMBL/GenBank/DDBJ databases">
        <title>Survivors Of The Sea: Transcriptome response of Skeletonema marinoi to long-term dormancy.</title>
        <authorList>
            <person name="Pinder M.I.M."/>
            <person name="Kourtchenko O."/>
            <person name="Robertson E.K."/>
            <person name="Larsson T."/>
            <person name="Maumus F."/>
            <person name="Osuna-Cruz C.M."/>
            <person name="Vancaester E."/>
            <person name="Stenow R."/>
            <person name="Vandepoele K."/>
            <person name="Ploug H."/>
            <person name="Bruchert V."/>
            <person name="Godhe A."/>
            <person name="Topel M."/>
        </authorList>
    </citation>
    <scope>NUCLEOTIDE SEQUENCE</scope>
    <source>
        <strain evidence="3">R05AC</strain>
    </source>
</reference>
<keyword evidence="2" id="KW-0732">Signal</keyword>
<feature type="transmembrane region" description="Helical" evidence="1">
    <location>
        <begin position="290"/>
        <end position="315"/>
    </location>
</feature>